<protein>
    <submittedName>
        <fullName evidence="3">Epoxide hydrolase</fullName>
    </submittedName>
</protein>
<comment type="caution">
    <text evidence="3">The sequence shown here is derived from an EMBL/GenBank/DDBJ whole genome shotgun (WGS) entry which is preliminary data.</text>
</comment>
<dbReference type="AlphaFoldDB" id="U3A464"/>
<keyword evidence="4" id="KW-1185">Reference proteome</keyword>
<gene>
    <name evidence="3" type="primary">eph</name>
    <name evidence="3" type="ORF">NT2_05_04690</name>
</gene>
<dbReference type="InterPro" id="IPR000639">
    <property type="entry name" value="Epox_hydrolase-like"/>
</dbReference>
<evidence type="ECO:0000256" key="1">
    <source>
        <dbReference type="ARBA" id="ARBA00022801"/>
    </source>
</evidence>
<dbReference type="Gene3D" id="3.40.50.1820">
    <property type="entry name" value="alpha/beta hydrolase"/>
    <property type="match status" value="1"/>
</dbReference>
<feature type="domain" description="AB hydrolase-1" evidence="2">
    <location>
        <begin position="25"/>
        <end position="133"/>
    </location>
</feature>
<dbReference type="SUPFAM" id="SSF53474">
    <property type="entry name" value="alpha/beta-Hydrolases"/>
    <property type="match status" value="1"/>
</dbReference>
<accession>U3A464</accession>
<dbReference type="InterPro" id="IPR000073">
    <property type="entry name" value="AB_hydrolase_1"/>
</dbReference>
<dbReference type="EMBL" id="BASZ01000005">
    <property type="protein sequence ID" value="GAD49548.1"/>
    <property type="molecule type" value="Genomic_DNA"/>
</dbReference>
<dbReference type="InterPro" id="IPR029058">
    <property type="entry name" value="AB_hydrolase_fold"/>
</dbReference>
<dbReference type="GO" id="GO:0016787">
    <property type="term" value="F:hydrolase activity"/>
    <property type="evidence" value="ECO:0007669"/>
    <property type="project" value="UniProtKB-KW"/>
</dbReference>
<evidence type="ECO:0000313" key="3">
    <source>
        <dbReference type="EMBL" id="GAD49548.1"/>
    </source>
</evidence>
<dbReference type="KEGG" id="ntd:EGO55_13605"/>
<dbReference type="eggNOG" id="COG0596">
    <property type="taxonomic scope" value="Bacteria"/>
</dbReference>
<dbReference type="Proteomes" id="UP000016568">
    <property type="component" value="Unassembled WGS sequence"/>
</dbReference>
<dbReference type="OrthoDB" id="9812774at2"/>
<dbReference type="RefSeq" id="WP_021690454.1">
    <property type="nucleotide sequence ID" value="NZ_BASZ01000005.1"/>
</dbReference>
<reference evidence="3 4" key="1">
    <citation type="submission" date="2013-09" db="EMBL/GenBank/DDBJ databases">
        <title>Whole genome shotgun sequence of Novosphingobium tardaugens NBRC 16725.</title>
        <authorList>
            <person name="Isaki S."/>
            <person name="Hosoyama A."/>
            <person name="Tsuchikane K."/>
            <person name="Katsumata H."/>
            <person name="Ando Y."/>
            <person name="Yamazaki S."/>
            <person name="Fujita N."/>
        </authorList>
    </citation>
    <scope>NUCLEOTIDE SEQUENCE [LARGE SCALE GENOMIC DNA]</scope>
    <source>
        <strain evidence="3 4">NBRC 16725</strain>
    </source>
</reference>
<proteinExistence type="predicted"/>
<dbReference type="PANTHER" id="PTHR43329">
    <property type="entry name" value="EPOXIDE HYDROLASE"/>
    <property type="match status" value="1"/>
</dbReference>
<evidence type="ECO:0000259" key="2">
    <source>
        <dbReference type="Pfam" id="PF00561"/>
    </source>
</evidence>
<dbReference type="Pfam" id="PF00561">
    <property type="entry name" value="Abhydrolase_1"/>
    <property type="match status" value="1"/>
</dbReference>
<evidence type="ECO:0000313" key="4">
    <source>
        <dbReference type="Proteomes" id="UP000016568"/>
    </source>
</evidence>
<sequence>MRGLEHHTAVINGITVHYVEQGQGPLLILCHGFPHTWYSWHRQIGPLAEAGWRVVVPDMRGMGQTEMPLEKEAYDCHQTAGDLAALVTHLGAEQAVFAGLDFGIFAIFDLAHLHPEKVRAIIALENPHYPDRPHITPLDEAAEWAKDHFVHIEYFKEPGVADADLAAAPRDFLTRVFHALSGDYHYLDVWKHPPGTTYLDALPQAPPFPWTWMTQAEMDAIVADYEKSGFTGGLNWYRAMDIRWHQRAPWRGQKTQAPYYFIGSEEDVDLEAWHGDDPIAEIHDHHADVRRIEMLPKAGHLIQLERSDDVTRLMREFLSELA</sequence>
<dbReference type="PRINTS" id="PR00412">
    <property type="entry name" value="EPOXHYDRLASE"/>
</dbReference>
<organism evidence="3 4">
    <name type="scientific">Caenibius tardaugens NBRC 16725</name>
    <dbReference type="NCBI Taxonomy" id="1219035"/>
    <lineage>
        <taxon>Bacteria</taxon>
        <taxon>Pseudomonadati</taxon>
        <taxon>Pseudomonadota</taxon>
        <taxon>Alphaproteobacteria</taxon>
        <taxon>Sphingomonadales</taxon>
        <taxon>Erythrobacteraceae</taxon>
        <taxon>Caenibius</taxon>
    </lineage>
</organism>
<name>U3A464_9SPHN</name>
<keyword evidence="1 3" id="KW-0378">Hydrolase</keyword>